<accession>A0A931AZU4</accession>
<comment type="subcellular location">
    <subcellularLocation>
        <location evidence="1 7">Cell membrane</location>
        <topology evidence="1 7">Multi-pass membrane protein</topology>
    </subcellularLocation>
</comment>
<gene>
    <name evidence="9" type="ORF">I2501_00520</name>
</gene>
<comment type="similarity">
    <text evidence="7">Belongs to the binding-protein-dependent transport system permease family.</text>
</comment>
<evidence type="ECO:0000256" key="4">
    <source>
        <dbReference type="ARBA" id="ARBA00022692"/>
    </source>
</evidence>
<dbReference type="GO" id="GO:0055085">
    <property type="term" value="P:transmembrane transport"/>
    <property type="evidence" value="ECO:0007669"/>
    <property type="project" value="InterPro"/>
</dbReference>
<dbReference type="EMBL" id="JADPRT010000001">
    <property type="protein sequence ID" value="MBF9066517.1"/>
    <property type="molecule type" value="Genomic_DNA"/>
</dbReference>
<evidence type="ECO:0000256" key="2">
    <source>
        <dbReference type="ARBA" id="ARBA00022448"/>
    </source>
</evidence>
<feature type="transmembrane region" description="Helical" evidence="7">
    <location>
        <begin position="178"/>
        <end position="203"/>
    </location>
</feature>
<feature type="domain" description="ABC transmembrane type-1" evidence="8">
    <location>
        <begin position="92"/>
        <end position="304"/>
    </location>
</feature>
<evidence type="ECO:0000256" key="6">
    <source>
        <dbReference type="ARBA" id="ARBA00023136"/>
    </source>
</evidence>
<keyword evidence="6 7" id="KW-0472">Membrane</keyword>
<dbReference type="Gene3D" id="1.10.3720.10">
    <property type="entry name" value="MetI-like"/>
    <property type="match status" value="1"/>
</dbReference>
<proteinExistence type="inferred from homology"/>
<name>A0A931AZU4_9ACTN</name>
<dbReference type="Proteomes" id="UP000657385">
    <property type="component" value="Unassembled WGS sequence"/>
</dbReference>
<keyword evidence="5 7" id="KW-1133">Transmembrane helix</keyword>
<keyword evidence="4 7" id="KW-0812">Transmembrane</keyword>
<sequence length="314" mass="35218">MATINLTRAVARDLRAAEHSRRGSLGRRLRRNATAYLFLAGAILCFAVFSWWPMIREVVMSFQYTNFAGDTKWVGLHNYQRVLADPDFWSAWRTTGLFTLFALVVGYAVPFALAVVLNELRHARSYFRLLVYLPVMMPPVAAAFLWKWFYTPDDSGLFNAVLHAVGLPSVQWLQSSHALAVLCLVLFSTWINMGGTVLVYLAALQGIPGELYEAAELDGAGLLRRVWHVTVPQTRLILSMMLLLQIVGTMQVFLEPYVITGSANDTTSVVYLIYQYAFNYNNYGSAAALGVLLLLVLIAFAGGYLWLSRRAEEE</sequence>
<organism evidence="9 10">
    <name type="scientific">Streptacidiphilus fuscans</name>
    <dbReference type="NCBI Taxonomy" id="2789292"/>
    <lineage>
        <taxon>Bacteria</taxon>
        <taxon>Bacillati</taxon>
        <taxon>Actinomycetota</taxon>
        <taxon>Actinomycetes</taxon>
        <taxon>Kitasatosporales</taxon>
        <taxon>Streptomycetaceae</taxon>
        <taxon>Streptacidiphilus</taxon>
    </lineage>
</organism>
<feature type="transmembrane region" description="Helical" evidence="7">
    <location>
        <begin position="286"/>
        <end position="307"/>
    </location>
</feature>
<evidence type="ECO:0000256" key="1">
    <source>
        <dbReference type="ARBA" id="ARBA00004651"/>
    </source>
</evidence>
<dbReference type="RefSeq" id="WP_196191719.1">
    <property type="nucleotide sequence ID" value="NZ_JADPRT010000001.1"/>
</dbReference>
<dbReference type="CDD" id="cd06261">
    <property type="entry name" value="TM_PBP2"/>
    <property type="match status" value="1"/>
</dbReference>
<evidence type="ECO:0000259" key="8">
    <source>
        <dbReference type="PROSITE" id="PS50928"/>
    </source>
</evidence>
<dbReference type="PANTHER" id="PTHR30193:SF41">
    <property type="entry name" value="DIACETYLCHITOBIOSE UPTAKE SYSTEM PERMEASE PROTEIN NGCF"/>
    <property type="match status" value="1"/>
</dbReference>
<reference evidence="9" key="1">
    <citation type="submission" date="2020-11" db="EMBL/GenBank/DDBJ databases">
        <title>Isolation and identification of active actinomycetes.</title>
        <authorList>
            <person name="Yu B."/>
        </authorList>
    </citation>
    <scope>NUCLEOTIDE SEQUENCE</scope>
    <source>
        <strain evidence="9">NEAU-YB345</strain>
    </source>
</reference>
<dbReference type="PANTHER" id="PTHR30193">
    <property type="entry name" value="ABC TRANSPORTER PERMEASE PROTEIN"/>
    <property type="match status" value="1"/>
</dbReference>
<dbReference type="GO" id="GO:0005886">
    <property type="term" value="C:plasma membrane"/>
    <property type="evidence" value="ECO:0007669"/>
    <property type="project" value="UniProtKB-SubCell"/>
</dbReference>
<protein>
    <submittedName>
        <fullName evidence="9">Sugar ABC transporter permease</fullName>
    </submittedName>
</protein>
<dbReference type="InterPro" id="IPR000515">
    <property type="entry name" value="MetI-like"/>
</dbReference>
<evidence type="ECO:0000256" key="7">
    <source>
        <dbReference type="RuleBase" id="RU363032"/>
    </source>
</evidence>
<evidence type="ECO:0000313" key="10">
    <source>
        <dbReference type="Proteomes" id="UP000657385"/>
    </source>
</evidence>
<feature type="transmembrane region" description="Helical" evidence="7">
    <location>
        <begin position="234"/>
        <end position="254"/>
    </location>
</feature>
<evidence type="ECO:0000256" key="3">
    <source>
        <dbReference type="ARBA" id="ARBA00022475"/>
    </source>
</evidence>
<dbReference type="PROSITE" id="PS50928">
    <property type="entry name" value="ABC_TM1"/>
    <property type="match status" value="1"/>
</dbReference>
<keyword evidence="10" id="KW-1185">Reference proteome</keyword>
<evidence type="ECO:0000313" key="9">
    <source>
        <dbReference type="EMBL" id="MBF9066517.1"/>
    </source>
</evidence>
<keyword evidence="2 7" id="KW-0813">Transport</keyword>
<keyword evidence="3" id="KW-1003">Cell membrane</keyword>
<dbReference type="AlphaFoldDB" id="A0A931AZU4"/>
<feature type="transmembrane region" description="Helical" evidence="7">
    <location>
        <begin position="97"/>
        <end position="117"/>
    </location>
</feature>
<dbReference type="InterPro" id="IPR051393">
    <property type="entry name" value="ABC_transporter_permease"/>
</dbReference>
<feature type="transmembrane region" description="Helical" evidence="7">
    <location>
        <begin position="33"/>
        <end position="52"/>
    </location>
</feature>
<dbReference type="SUPFAM" id="SSF161098">
    <property type="entry name" value="MetI-like"/>
    <property type="match status" value="1"/>
</dbReference>
<comment type="caution">
    <text evidence="9">The sequence shown here is derived from an EMBL/GenBank/DDBJ whole genome shotgun (WGS) entry which is preliminary data.</text>
</comment>
<dbReference type="Pfam" id="PF00528">
    <property type="entry name" value="BPD_transp_1"/>
    <property type="match status" value="1"/>
</dbReference>
<dbReference type="InterPro" id="IPR035906">
    <property type="entry name" value="MetI-like_sf"/>
</dbReference>
<evidence type="ECO:0000256" key="5">
    <source>
        <dbReference type="ARBA" id="ARBA00022989"/>
    </source>
</evidence>
<feature type="transmembrane region" description="Helical" evidence="7">
    <location>
        <begin position="129"/>
        <end position="149"/>
    </location>
</feature>